<keyword evidence="2" id="KW-1185">Reference proteome</keyword>
<dbReference type="AlphaFoldDB" id="A0AAQ3NA33"/>
<protein>
    <submittedName>
        <fullName evidence="1">Uncharacterized protein</fullName>
    </submittedName>
</protein>
<dbReference type="EMBL" id="CP144695">
    <property type="protein sequence ID" value="WVZ04843.1"/>
    <property type="molecule type" value="Genomic_DNA"/>
</dbReference>
<dbReference type="Proteomes" id="UP001374535">
    <property type="component" value="Chromosome 6"/>
</dbReference>
<organism evidence="1 2">
    <name type="scientific">Vigna mungo</name>
    <name type="common">Black gram</name>
    <name type="synonym">Phaseolus mungo</name>
    <dbReference type="NCBI Taxonomy" id="3915"/>
    <lineage>
        <taxon>Eukaryota</taxon>
        <taxon>Viridiplantae</taxon>
        <taxon>Streptophyta</taxon>
        <taxon>Embryophyta</taxon>
        <taxon>Tracheophyta</taxon>
        <taxon>Spermatophyta</taxon>
        <taxon>Magnoliopsida</taxon>
        <taxon>eudicotyledons</taxon>
        <taxon>Gunneridae</taxon>
        <taxon>Pentapetalae</taxon>
        <taxon>rosids</taxon>
        <taxon>fabids</taxon>
        <taxon>Fabales</taxon>
        <taxon>Fabaceae</taxon>
        <taxon>Papilionoideae</taxon>
        <taxon>50 kb inversion clade</taxon>
        <taxon>NPAAA clade</taxon>
        <taxon>indigoferoid/millettioid clade</taxon>
        <taxon>Phaseoleae</taxon>
        <taxon>Vigna</taxon>
    </lineage>
</organism>
<gene>
    <name evidence="1" type="ORF">V8G54_018189</name>
</gene>
<evidence type="ECO:0000313" key="2">
    <source>
        <dbReference type="Proteomes" id="UP001374535"/>
    </source>
</evidence>
<proteinExistence type="predicted"/>
<sequence>MRNSGIPSNHPNFPLSWGPIIKRNLNSKSIPQMCSQLESIRITSNPQTNRQTNHNHASTHMCRTPETSTPCLCQHLPHLHNSLVIPLLDPLNTPFKPVNKLHRSRNNQLCTIIPGPNPSTLHSQAIAILMRHHRVM</sequence>
<evidence type="ECO:0000313" key="1">
    <source>
        <dbReference type="EMBL" id="WVZ04843.1"/>
    </source>
</evidence>
<name>A0AAQ3NA33_VIGMU</name>
<accession>A0AAQ3NA33</accession>
<reference evidence="1 2" key="1">
    <citation type="journal article" date="2023" name="Life. Sci Alliance">
        <title>Evolutionary insights into 3D genome organization and epigenetic landscape of Vigna mungo.</title>
        <authorList>
            <person name="Junaid A."/>
            <person name="Singh B."/>
            <person name="Bhatia S."/>
        </authorList>
    </citation>
    <scope>NUCLEOTIDE SEQUENCE [LARGE SCALE GENOMIC DNA]</scope>
    <source>
        <strain evidence="1">Urdbean</strain>
    </source>
</reference>